<accession>A0A1H8LQP8</accession>
<dbReference type="InterPro" id="IPR001633">
    <property type="entry name" value="EAL_dom"/>
</dbReference>
<dbReference type="PANTHER" id="PTHR33121">
    <property type="entry name" value="CYCLIC DI-GMP PHOSPHODIESTERASE PDEF"/>
    <property type="match status" value="1"/>
</dbReference>
<evidence type="ECO:0000259" key="1">
    <source>
        <dbReference type="PROSITE" id="PS50883"/>
    </source>
</evidence>
<dbReference type="PANTHER" id="PTHR33121:SF79">
    <property type="entry name" value="CYCLIC DI-GMP PHOSPHODIESTERASE PDED-RELATED"/>
    <property type="match status" value="1"/>
</dbReference>
<protein>
    <submittedName>
        <fullName evidence="3">Diguanylate cyclase (GGDEF) domain-containing protein</fullName>
    </submittedName>
</protein>
<sequence length="433" mass="47880">MTVLVYQDFLQQASRKLNSAHPAGLRSAVLIVNFERLAELDGALGFTVVDDILQQIAGQLRNALGPEDLVGITGRYQLCCLLADLLTDAHAMLAAHKIIRILAQPFAFGRRNIILAPRIGVALLNESNNTLDQLMSNASAAVRQAKLEQNPIKLFLNEREDPLLFQIDLWSDLGNAIETGGLHLGYQPQIEIASGKIKATEALLRWHHPNHGPIRTDKLIQIAEGTALMPKLTLWVFHTALRECAEYRKAGLHAGISINFSADDLRDPELTELVAQGLALWNVPAGDITVELTETAVMANHAGTLDTLYQLKKMGLKLAMDDFGTGYSSMARMLDLPLDEVKIDMIFVRHMATRHKHERIVDSMITLAHRLNLSVVAEGVEDLATYQRLRTLGCDVIQGYLIGKAMPLPELIEAVNNQSFDFLRTSPHTATEN</sequence>
<proteinExistence type="predicted"/>
<dbReference type="CDD" id="cd01948">
    <property type="entry name" value="EAL"/>
    <property type="match status" value="1"/>
</dbReference>
<dbReference type="SUPFAM" id="SSF55073">
    <property type="entry name" value="Nucleotide cyclase"/>
    <property type="match status" value="1"/>
</dbReference>
<dbReference type="Gene3D" id="3.20.20.450">
    <property type="entry name" value="EAL domain"/>
    <property type="match status" value="1"/>
</dbReference>
<evidence type="ECO:0000259" key="2">
    <source>
        <dbReference type="PROSITE" id="PS50887"/>
    </source>
</evidence>
<dbReference type="InterPro" id="IPR050706">
    <property type="entry name" value="Cyclic-di-GMP_PDE-like"/>
</dbReference>
<dbReference type="Proteomes" id="UP000198814">
    <property type="component" value="Unassembled WGS sequence"/>
</dbReference>
<dbReference type="Pfam" id="PF00990">
    <property type="entry name" value="GGDEF"/>
    <property type="match status" value="1"/>
</dbReference>
<organism evidence="3 4">
    <name type="scientific">Nitrosomonas oligotropha</name>
    <dbReference type="NCBI Taxonomy" id="42354"/>
    <lineage>
        <taxon>Bacteria</taxon>
        <taxon>Pseudomonadati</taxon>
        <taxon>Pseudomonadota</taxon>
        <taxon>Betaproteobacteria</taxon>
        <taxon>Nitrosomonadales</taxon>
        <taxon>Nitrosomonadaceae</taxon>
        <taxon>Nitrosomonas</taxon>
    </lineage>
</organism>
<dbReference type="Gene3D" id="3.30.70.270">
    <property type="match status" value="1"/>
</dbReference>
<dbReference type="GO" id="GO:0071111">
    <property type="term" value="F:cyclic-guanylate-specific phosphodiesterase activity"/>
    <property type="evidence" value="ECO:0007669"/>
    <property type="project" value="InterPro"/>
</dbReference>
<dbReference type="PROSITE" id="PS50883">
    <property type="entry name" value="EAL"/>
    <property type="match status" value="1"/>
</dbReference>
<feature type="domain" description="GGDEF" evidence="2">
    <location>
        <begin position="25"/>
        <end position="157"/>
    </location>
</feature>
<dbReference type="InterPro" id="IPR035919">
    <property type="entry name" value="EAL_sf"/>
</dbReference>
<dbReference type="SUPFAM" id="SSF141868">
    <property type="entry name" value="EAL domain-like"/>
    <property type="match status" value="1"/>
</dbReference>
<dbReference type="SMART" id="SM00052">
    <property type="entry name" value="EAL"/>
    <property type="match status" value="1"/>
</dbReference>
<dbReference type="InterPro" id="IPR029787">
    <property type="entry name" value="Nucleotide_cyclase"/>
</dbReference>
<evidence type="ECO:0000313" key="3">
    <source>
        <dbReference type="EMBL" id="SEO07420.1"/>
    </source>
</evidence>
<dbReference type="SMART" id="SM00267">
    <property type="entry name" value="GGDEF"/>
    <property type="match status" value="1"/>
</dbReference>
<dbReference type="EMBL" id="FODO01000004">
    <property type="protein sequence ID" value="SEO07420.1"/>
    <property type="molecule type" value="Genomic_DNA"/>
</dbReference>
<dbReference type="InterPro" id="IPR000160">
    <property type="entry name" value="GGDEF_dom"/>
</dbReference>
<gene>
    <name evidence="3" type="ORF">SAMN05216333_10426</name>
</gene>
<keyword evidence="4" id="KW-1185">Reference proteome</keyword>
<evidence type="ECO:0000313" key="4">
    <source>
        <dbReference type="Proteomes" id="UP000198814"/>
    </source>
</evidence>
<reference evidence="4" key="1">
    <citation type="submission" date="2016-10" db="EMBL/GenBank/DDBJ databases">
        <authorList>
            <person name="Varghese N."/>
            <person name="Submissions S."/>
        </authorList>
    </citation>
    <scope>NUCLEOTIDE SEQUENCE [LARGE SCALE GENOMIC DNA]</scope>
    <source>
        <strain evidence="4">Nm76</strain>
    </source>
</reference>
<dbReference type="AlphaFoldDB" id="A0A1H8LQP8"/>
<dbReference type="STRING" id="42354.SAMN05216333_10426"/>
<dbReference type="OrthoDB" id="9813903at2"/>
<dbReference type="Pfam" id="PF00563">
    <property type="entry name" value="EAL"/>
    <property type="match status" value="1"/>
</dbReference>
<dbReference type="PROSITE" id="PS50887">
    <property type="entry name" value="GGDEF"/>
    <property type="match status" value="1"/>
</dbReference>
<dbReference type="InterPro" id="IPR043128">
    <property type="entry name" value="Rev_trsase/Diguanyl_cyclase"/>
</dbReference>
<dbReference type="RefSeq" id="WP_090316560.1">
    <property type="nucleotide sequence ID" value="NZ_FNOE01000004.1"/>
</dbReference>
<feature type="domain" description="EAL" evidence="1">
    <location>
        <begin position="166"/>
        <end position="419"/>
    </location>
</feature>
<name>A0A1H8LQP8_9PROT</name>